<keyword evidence="3" id="KW-0112">Calmodulin-binding</keyword>
<sequence>MLFAEAMGTSTVRSSLEVMLDDIKRREEQPKDLPPELPSRPTSRGRRPSPRRFLPVNLAVTSGGQETQSISERIDEVKIPDMSSTFGCMGLAKPSIDELQGNPVTDGLGNYGERAVVGGALESELRSSFAIYLGEHFKNGEAMDYFLKKKLPVWCWLEEEKWEQGQIHSVSIRDAEVLTSSGRVLKLPMESIVPANPEVYGSVNDITQLSYLNEPSILHTLKCRYYQDKIFIKAGHVSVALNPFKDLSACRSDSFAACSQKVGETPHVYAVADHAFREILRGAGNQSIIISGLSGSGKTETSKLATEHLVMMGSINGIDLKFLNANLILESFGNAKALENDNSTRHGKLTEIHFSELGKVCGAIIETYLLEKSRVVQRAIGERSFHIFYQLCAGAPPCLKEKLKLKAANEYEYLKKSKCLRIEGIDDAQRFQLLMEALGNINISKEDQENIFSILAAVLWLGNVGFSAVNNGKLVEVNLDEGLTNAANLLGCEANDLFLALSTQRHCLASDDVIQNLTFSQAVETRDAMAISIYSSLFDWIALQINKSLQIGKNRTGNSISILDVCGFDFLQKNNFEQFCINYANERLHQHFISHLFKREQEEYILEGVDWCNIGFVDNIECVNLFEKEPQGILFLLDEESTSSNATDFTFFNKLKQQLHDNPCFKGERSSFRIHHYAGEVLYNTCGFLKSNTEMLHKDSIKPLLQCSKQLCWLFSSLNGTTSTVQRAAAKLKDQISKLMAKLENTNPHFISCIKPNRKQLPGIYEEDFVMQQFRCFSLLETVKMSRLGYSTKMTHEGFAERYQCLLMESSQSVDPLSVSVAVLERCNILPVMYQVGFTKIFFRTGQIAALETARACKLRGIVCAQKLFRGYHARCTFKDIKKGITTLQSFIRAQATRCEFQYLVTRQRAVFVIQRHVKHWVARKTFAEHQRYVTILQSVIRGWLVRKQFSEWKNLEEMKFHHANAPGDQNKNIIELKHNQQQPLLQPSAVAELNNRLLKAEAELGCKEEENSSLREQLQQYRLRWSDYDAKMKSMEEVWQKQIASLQMSLAAAKKCLASNDLAGLAVRPDASPTYQFFDSEDAMSIETYTTEGTPAKPLRASGGGLDAAAGSARNAISHLVKEFKERRKVFEDDADFLVEVKSGQLVSNVDPEKELRNLKVQFASWKKDYKVRLRETKLAIQQIGNLGKGKTRRRWWGKRDTK</sequence>
<dbReference type="GO" id="GO:0000146">
    <property type="term" value="F:microfilament motor activity"/>
    <property type="evidence" value="ECO:0007669"/>
    <property type="project" value="TreeGrafter"/>
</dbReference>
<evidence type="ECO:0000256" key="3">
    <source>
        <dbReference type="ARBA" id="ARBA00022860"/>
    </source>
</evidence>
<evidence type="ECO:0000259" key="12">
    <source>
        <dbReference type="PROSITE" id="PS51844"/>
    </source>
</evidence>
<gene>
    <name evidence="13" type="ORF">HPP92_012355</name>
</gene>
<dbReference type="GO" id="GO:0016020">
    <property type="term" value="C:membrane"/>
    <property type="evidence" value="ECO:0007669"/>
    <property type="project" value="TreeGrafter"/>
</dbReference>
<dbReference type="PANTHER" id="PTHR13140">
    <property type="entry name" value="MYOSIN"/>
    <property type="match status" value="1"/>
</dbReference>
<dbReference type="Pfam" id="PF25369">
    <property type="entry name" value="SH3_VIII-1_N"/>
    <property type="match status" value="1"/>
</dbReference>
<evidence type="ECO:0000259" key="11">
    <source>
        <dbReference type="PROSITE" id="PS51456"/>
    </source>
</evidence>
<dbReference type="PANTHER" id="PTHR13140:SF706">
    <property type="entry name" value="DILUTE CLASS UNCONVENTIONAL MYOSIN, ISOFORM C"/>
    <property type="match status" value="1"/>
</dbReference>
<reference evidence="13 14" key="1">
    <citation type="journal article" date="2020" name="Nat. Food">
        <title>A phased Vanilla planifolia genome enables genetic improvement of flavour and production.</title>
        <authorList>
            <person name="Hasing T."/>
            <person name="Tang H."/>
            <person name="Brym M."/>
            <person name="Khazi F."/>
            <person name="Huang T."/>
            <person name="Chambers A.H."/>
        </authorList>
    </citation>
    <scope>NUCLEOTIDE SEQUENCE [LARGE SCALE GENOMIC DNA]</scope>
    <source>
        <tissue evidence="13">Leaf</tissue>
    </source>
</reference>
<evidence type="ECO:0000256" key="7">
    <source>
        <dbReference type="ARBA" id="ARBA00023203"/>
    </source>
</evidence>
<dbReference type="InterPro" id="IPR000048">
    <property type="entry name" value="IQ_motif_EF-hand-BS"/>
</dbReference>
<dbReference type="Gene3D" id="1.20.120.720">
    <property type="entry name" value="Myosin VI head, motor domain, U50 subdomain"/>
    <property type="match status" value="1"/>
</dbReference>
<dbReference type="GO" id="GO:0051015">
    <property type="term" value="F:actin filament binding"/>
    <property type="evidence" value="ECO:0007669"/>
    <property type="project" value="TreeGrafter"/>
</dbReference>
<dbReference type="Gene3D" id="1.10.10.820">
    <property type="match status" value="1"/>
</dbReference>
<evidence type="ECO:0000313" key="13">
    <source>
        <dbReference type="EMBL" id="KAG0481497.1"/>
    </source>
</evidence>
<keyword evidence="14" id="KW-1185">Reference proteome</keyword>
<evidence type="ECO:0000256" key="4">
    <source>
        <dbReference type="ARBA" id="ARBA00023054"/>
    </source>
</evidence>
<evidence type="ECO:0000256" key="5">
    <source>
        <dbReference type="ARBA" id="ARBA00023123"/>
    </source>
</evidence>
<dbReference type="FunFam" id="1.10.10.820:FF:000001">
    <property type="entry name" value="Myosin heavy chain"/>
    <property type="match status" value="1"/>
</dbReference>
<evidence type="ECO:0000256" key="9">
    <source>
        <dbReference type="SAM" id="Coils"/>
    </source>
</evidence>
<comment type="similarity">
    <text evidence="8">Belongs to the TRAFAC class myosin-kinesin ATPase superfamily. Myosin family.</text>
</comment>
<feature type="domain" description="Myosin N-terminal SH3-like" evidence="12">
    <location>
        <begin position="148"/>
        <end position="197"/>
    </location>
</feature>
<keyword evidence="1 8" id="KW-0547">Nucleotide-binding</keyword>
<dbReference type="InterPro" id="IPR057535">
    <property type="entry name" value="MYO1-3_N_SH3"/>
</dbReference>
<dbReference type="Gene3D" id="3.40.850.10">
    <property type="entry name" value="Kinesin motor domain"/>
    <property type="match status" value="1"/>
</dbReference>
<evidence type="ECO:0000256" key="8">
    <source>
        <dbReference type="PROSITE-ProRule" id="PRU00782"/>
    </source>
</evidence>
<evidence type="ECO:0000256" key="6">
    <source>
        <dbReference type="ARBA" id="ARBA00023175"/>
    </source>
</evidence>
<dbReference type="InterPro" id="IPR004009">
    <property type="entry name" value="SH3_Myosin"/>
</dbReference>
<dbReference type="Gene3D" id="6.20.240.20">
    <property type="match status" value="1"/>
</dbReference>
<feature type="binding site" evidence="8">
    <location>
        <begin position="292"/>
        <end position="299"/>
    </location>
    <ligand>
        <name>ATP</name>
        <dbReference type="ChEBI" id="CHEBI:30616"/>
    </ligand>
</feature>
<dbReference type="InterPro" id="IPR036961">
    <property type="entry name" value="Kinesin_motor_dom_sf"/>
</dbReference>
<dbReference type="GO" id="GO:0005737">
    <property type="term" value="C:cytoplasm"/>
    <property type="evidence" value="ECO:0007669"/>
    <property type="project" value="TreeGrafter"/>
</dbReference>
<accession>A0A835R8U2</accession>
<proteinExistence type="inferred from homology"/>
<protein>
    <submittedName>
        <fullName evidence="13">Uncharacterized protein</fullName>
    </submittedName>
</protein>
<dbReference type="OrthoDB" id="2942533at2759"/>
<keyword evidence="4 9" id="KW-0175">Coiled coil</keyword>
<feature type="domain" description="Myosin motor" evidence="11">
    <location>
        <begin position="201"/>
        <end position="856"/>
    </location>
</feature>
<dbReference type="Pfam" id="PF00612">
    <property type="entry name" value="IQ"/>
    <property type="match status" value="2"/>
</dbReference>
<dbReference type="Gene3D" id="1.20.58.530">
    <property type="match status" value="1"/>
</dbReference>
<organism evidence="13 14">
    <name type="scientific">Vanilla planifolia</name>
    <name type="common">Vanilla</name>
    <dbReference type="NCBI Taxonomy" id="51239"/>
    <lineage>
        <taxon>Eukaryota</taxon>
        <taxon>Viridiplantae</taxon>
        <taxon>Streptophyta</taxon>
        <taxon>Embryophyta</taxon>
        <taxon>Tracheophyta</taxon>
        <taxon>Spermatophyta</taxon>
        <taxon>Magnoliopsida</taxon>
        <taxon>Liliopsida</taxon>
        <taxon>Asparagales</taxon>
        <taxon>Orchidaceae</taxon>
        <taxon>Vanilloideae</taxon>
        <taxon>Vanilleae</taxon>
        <taxon>Vanilla</taxon>
    </lineage>
</organism>
<feature type="region of interest" description="Disordered" evidence="10">
    <location>
        <begin position="21"/>
        <end position="52"/>
    </location>
</feature>
<dbReference type="GO" id="GO:0016459">
    <property type="term" value="C:myosin complex"/>
    <property type="evidence" value="ECO:0007669"/>
    <property type="project" value="UniProtKB-KW"/>
</dbReference>
<dbReference type="EMBL" id="JADCNL010000005">
    <property type="protein sequence ID" value="KAG0481497.1"/>
    <property type="molecule type" value="Genomic_DNA"/>
</dbReference>
<feature type="coiled-coil region" evidence="9">
    <location>
        <begin position="991"/>
        <end position="1025"/>
    </location>
</feature>
<dbReference type="Proteomes" id="UP000636800">
    <property type="component" value="Chromosome 5"/>
</dbReference>
<dbReference type="InterPro" id="IPR027417">
    <property type="entry name" value="P-loop_NTPase"/>
</dbReference>
<keyword evidence="6 8" id="KW-0505">Motor protein</keyword>
<dbReference type="SMART" id="SM00015">
    <property type="entry name" value="IQ"/>
    <property type="match status" value="4"/>
</dbReference>
<feature type="compositionally biased region" description="Basic and acidic residues" evidence="10">
    <location>
        <begin position="21"/>
        <end position="34"/>
    </location>
</feature>
<dbReference type="InterPro" id="IPR001609">
    <property type="entry name" value="Myosin_head_motor_dom-like"/>
</dbReference>
<dbReference type="GO" id="GO:0005516">
    <property type="term" value="F:calmodulin binding"/>
    <property type="evidence" value="ECO:0007669"/>
    <property type="project" value="UniProtKB-KW"/>
</dbReference>
<evidence type="ECO:0000313" key="14">
    <source>
        <dbReference type="Proteomes" id="UP000636800"/>
    </source>
</evidence>
<feature type="region of interest" description="Actin-binding" evidence="8">
    <location>
        <begin position="736"/>
        <end position="758"/>
    </location>
</feature>
<keyword evidence="7 8" id="KW-0009">Actin-binding</keyword>
<dbReference type="Gene3D" id="1.20.5.190">
    <property type="match status" value="2"/>
</dbReference>
<dbReference type="SMART" id="SM00242">
    <property type="entry name" value="MYSc"/>
    <property type="match status" value="1"/>
</dbReference>
<evidence type="ECO:0000256" key="2">
    <source>
        <dbReference type="ARBA" id="ARBA00022840"/>
    </source>
</evidence>
<dbReference type="GO" id="GO:0030048">
    <property type="term" value="P:actin filament-based movement"/>
    <property type="evidence" value="ECO:0007669"/>
    <property type="project" value="UniProtKB-ARBA"/>
</dbReference>
<dbReference type="GO" id="GO:0007015">
    <property type="term" value="P:actin filament organization"/>
    <property type="evidence" value="ECO:0007669"/>
    <property type="project" value="TreeGrafter"/>
</dbReference>
<dbReference type="SUPFAM" id="SSF52540">
    <property type="entry name" value="P-loop containing nucleoside triphosphate hydrolases"/>
    <property type="match status" value="1"/>
</dbReference>
<dbReference type="PRINTS" id="PR00193">
    <property type="entry name" value="MYOSINHEAVY"/>
</dbReference>
<keyword evidence="5 8" id="KW-0518">Myosin</keyword>
<dbReference type="PROSITE" id="PS51844">
    <property type="entry name" value="SH3_LIKE"/>
    <property type="match status" value="1"/>
</dbReference>
<dbReference type="PROSITE" id="PS51456">
    <property type="entry name" value="MYOSIN_MOTOR"/>
    <property type="match status" value="1"/>
</dbReference>
<comment type="caution">
    <text evidence="13">The sequence shown here is derived from an EMBL/GenBank/DDBJ whole genome shotgun (WGS) entry which is preliminary data.</text>
</comment>
<keyword evidence="2 8" id="KW-0067">ATP-binding</keyword>
<evidence type="ECO:0000256" key="10">
    <source>
        <dbReference type="SAM" id="MobiDB-lite"/>
    </source>
</evidence>
<dbReference type="Pfam" id="PF00063">
    <property type="entry name" value="Myosin_head"/>
    <property type="match status" value="1"/>
</dbReference>
<name>A0A835R8U2_VANPL</name>
<evidence type="ECO:0000256" key="1">
    <source>
        <dbReference type="ARBA" id="ARBA00022741"/>
    </source>
</evidence>
<dbReference type="PROSITE" id="PS50096">
    <property type="entry name" value="IQ"/>
    <property type="match status" value="3"/>
</dbReference>
<dbReference type="GO" id="GO:0005524">
    <property type="term" value="F:ATP binding"/>
    <property type="evidence" value="ECO:0007669"/>
    <property type="project" value="UniProtKB-UniRule"/>
</dbReference>
<dbReference type="AlphaFoldDB" id="A0A835R8U2"/>